<accession>A0A161HR89</accession>
<keyword evidence="1" id="KW-0732">Signal</keyword>
<dbReference type="Proteomes" id="UP000076794">
    <property type="component" value="Chromosome"/>
</dbReference>
<dbReference type="RefSeq" id="WP_068203017.1">
    <property type="nucleotide sequence ID" value="NZ_CP014209.1"/>
</dbReference>
<proteinExistence type="predicted"/>
<dbReference type="SUPFAM" id="SSF53850">
    <property type="entry name" value="Periplasmic binding protein-like II"/>
    <property type="match status" value="1"/>
</dbReference>
<keyword evidence="3" id="KW-1185">Reference proteome</keyword>
<dbReference type="CDD" id="cd13569">
    <property type="entry name" value="PBP2_TAXI_TRAP_like_1"/>
    <property type="match status" value="1"/>
</dbReference>
<dbReference type="Pfam" id="PF16868">
    <property type="entry name" value="NMT1_3"/>
    <property type="match status" value="1"/>
</dbReference>
<dbReference type="AlphaFoldDB" id="A0A161HR89"/>
<dbReference type="NCBIfam" id="TIGR02122">
    <property type="entry name" value="TRAP_TAXI"/>
    <property type="match status" value="1"/>
</dbReference>
<dbReference type="Gene3D" id="3.40.190.10">
    <property type="entry name" value="Periplasmic binding protein-like II"/>
    <property type="match status" value="2"/>
</dbReference>
<protein>
    <submittedName>
        <fullName evidence="2">NMT1/THI5 like protein</fullName>
    </submittedName>
</protein>
<feature type="signal peptide" evidence="1">
    <location>
        <begin position="1"/>
        <end position="27"/>
    </location>
</feature>
<name>A0A161HR89_9MICO</name>
<dbReference type="EMBL" id="CP014209">
    <property type="protein sequence ID" value="ANC31782.1"/>
    <property type="molecule type" value="Genomic_DNA"/>
</dbReference>
<dbReference type="PATRIC" id="fig|1300344.3.peg.2251"/>
<dbReference type="OrthoDB" id="5582316at2"/>
<evidence type="ECO:0000313" key="3">
    <source>
        <dbReference type="Proteomes" id="UP000076794"/>
    </source>
</evidence>
<reference evidence="2 3" key="1">
    <citation type="submission" date="2016-01" db="EMBL/GenBank/DDBJ databases">
        <title>Complete genome sequence of a soil Actinobacterium, Isoptericola dokdonensis DS-3.</title>
        <authorList>
            <person name="Kwon S.-K."/>
            <person name="Kim J.F."/>
        </authorList>
    </citation>
    <scope>NUCLEOTIDE SEQUENCE [LARGE SCALE GENOMIC DNA]</scope>
    <source>
        <strain evidence="2 3">DS-3</strain>
    </source>
</reference>
<dbReference type="InterPro" id="IPR011852">
    <property type="entry name" value="TRAP_TAXI"/>
</dbReference>
<evidence type="ECO:0000256" key="1">
    <source>
        <dbReference type="SAM" id="SignalP"/>
    </source>
</evidence>
<dbReference type="KEGG" id="ido:I598_2242"/>
<organism evidence="2 3">
    <name type="scientific">Isoptericola dokdonensis DS-3</name>
    <dbReference type="NCBI Taxonomy" id="1300344"/>
    <lineage>
        <taxon>Bacteria</taxon>
        <taxon>Bacillati</taxon>
        <taxon>Actinomycetota</taxon>
        <taxon>Actinomycetes</taxon>
        <taxon>Micrococcales</taxon>
        <taxon>Promicromonosporaceae</taxon>
        <taxon>Isoptericola</taxon>
    </lineage>
</organism>
<dbReference type="STRING" id="1300344.I598_2242"/>
<dbReference type="PROSITE" id="PS51257">
    <property type="entry name" value="PROKAR_LIPOPROTEIN"/>
    <property type="match status" value="1"/>
</dbReference>
<gene>
    <name evidence="2" type="ORF">I598_2242</name>
</gene>
<dbReference type="PANTHER" id="PTHR42941:SF1">
    <property type="entry name" value="SLL1037 PROTEIN"/>
    <property type="match status" value="1"/>
</dbReference>
<evidence type="ECO:0000313" key="2">
    <source>
        <dbReference type="EMBL" id="ANC31782.1"/>
    </source>
</evidence>
<dbReference type="PANTHER" id="PTHR42941">
    <property type="entry name" value="SLL1037 PROTEIN"/>
    <property type="match status" value="1"/>
</dbReference>
<sequence length="327" mass="33870">MTTPTGRHVRRAVAACASLALTAAALAGCSGGQDSWAADLPDELTIATGGTTGIYYGYGQALAEVLEDRYGIDVEVLETGGSVDNLHLLDDGAADVAFTAADALEDAVAGRGDFDAPVDVQALARVYDDFGHLVVPAGSDVEEIADLRGLRVSTGAPRSGTALITERVLAASGVDAADLQVSELGITESIDALRAGTIDAFFWSGGLRTPGLVELSQEVPLRLVPLEGVVDQLRVQHGDGYRHGVVPEGVYGSAADVETLAVPNVLVVPGGMSEDAAYGLVATLFAHRATLAGQVPSAALLDRTRSVYTTPVDLHAGALRYYRDTKV</sequence>
<feature type="chain" id="PRO_5039647311" evidence="1">
    <location>
        <begin position="28"/>
        <end position="327"/>
    </location>
</feature>